<protein>
    <submittedName>
        <fullName evidence="5">LCP family protein</fullName>
    </submittedName>
</protein>
<accession>A0A895YFS9</accession>
<dbReference type="InterPro" id="IPR004474">
    <property type="entry name" value="LytR_CpsA_psr"/>
</dbReference>
<dbReference type="AlphaFoldDB" id="A0A895YFS9"/>
<feature type="transmembrane region" description="Helical" evidence="3">
    <location>
        <begin position="12"/>
        <end position="37"/>
    </location>
</feature>
<dbReference type="NCBIfam" id="TIGR00350">
    <property type="entry name" value="lytR_cpsA_psr"/>
    <property type="match status" value="1"/>
</dbReference>
<comment type="similarity">
    <text evidence="1">Belongs to the LytR/CpsA/Psr (LCP) family.</text>
</comment>
<dbReference type="PANTHER" id="PTHR33392:SF6">
    <property type="entry name" value="POLYISOPRENYL-TEICHOIC ACID--PEPTIDOGLYCAN TEICHOIC ACID TRANSFERASE TAGU"/>
    <property type="match status" value="1"/>
</dbReference>
<keyword evidence="3" id="KW-1133">Transmembrane helix</keyword>
<evidence type="ECO:0000256" key="3">
    <source>
        <dbReference type="SAM" id="Phobius"/>
    </source>
</evidence>
<keyword evidence="3" id="KW-0812">Transmembrane</keyword>
<dbReference type="EMBL" id="CP070499">
    <property type="protein sequence ID" value="QSB14962.1"/>
    <property type="molecule type" value="Genomic_DNA"/>
</dbReference>
<sequence>MASHRRAAPRWAVAALVTGLILVVAVTTTAVGGFLLLDRWQRAVPQEELLDPADQPPTPERPASPRRRPAPAPEGAGDPVTGPLNYLVVGTDQRPDNPGQAAFADAIVVVHIPAGLREAYLVSIPRDLRVDIPGHGTDKINAAYRVGGGGAEGVSLLADTLYDLTGVTFDGAAILDFAGFEAVVDALGGVEMCLTRSVRSIHTGHVFPTGCQRLRGAEALDLARQRYDLPAGDFDRGRHHQQLIQAMVAQARSEGLVTNPIQLDRTIRAIGSAVTIDTGGVALPELVYALRQLRPDRMTGITVPSYSQRIDGISYVLAEPAATTLYQALRDAQLHRWVEDHPEWHND</sequence>
<name>A0A895YFS9_9ACTN</name>
<organism evidence="5 6">
    <name type="scientific">Natronosporangium hydrolyticum</name>
    <dbReference type="NCBI Taxonomy" id="2811111"/>
    <lineage>
        <taxon>Bacteria</taxon>
        <taxon>Bacillati</taxon>
        <taxon>Actinomycetota</taxon>
        <taxon>Actinomycetes</taxon>
        <taxon>Micromonosporales</taxon>
        <taxon>Micromonosporaceae</taxon>
        <taxon>Natronosporangium</taxon>
    </lineage>
</organism>
<evidence type="ECO:0000313" key="6">
    <source>
        <dbReference type="Proteomes" id="UP000662857"/>
    </source>
</evidence>
<keyword evidence="6" id="KW-1185">Reference proteome</keyword>
<dbReference type="KEGG" id="nhy:JQS43_00780"/>
<dbReference type="RefSeq" id="WP_239677127.1">
    <property type="nucleotide sequence ID" value="NZ_CP070499.1"/>
</dbReference>
<proteinExistence type="inferred from homology"/>
<gene>
    <name evidence="5" type="ORF">JQS43_00780</name>
</gene>
<reference evidence="5" key="1">
    <citation type="submission" date="2021-02" db="EMBL/GenBank/DDBJ databases">
        <title>Natrosporangium hydrolyticum gen. nov., sp. nov, a haloalkaliphilic actinobacterium from a soda solonchak soil.</title>
        <authorList>
            <person name="Sorokin D.Y."/>
            <person name="Khijniak T.V."/>
            <person name="Zakharycheva A.P."/>
            <person name="Boueva O.V."/>
            <person name="Ariskina E.V."/>
            <person name="Hahnke R.L."/>
            <person name="Bunk B."/>
            <person name="Sproer C."/>
            <person name="Schumann P."/>
            <person name="Evtushenko L.I."/>
            <person name="Kublanov I.V."/>
        </authorList>
    </citation>
    <scope>NUCLEOTIDE SEQUENCE</scope>
    <source>
        <strain evidence="5">DSM 106523</strain>
    </source>
</reference>
<dbReference type="Proteomes" id="UP000662857">
    <property type="component" value="Chromosome"/>
</dbReference>
<evidence type="ECO:0000259" key="4">
    <source>
        <dbReference type="Pfam" id="PF03816"/>
    </source>
</evidence>
<evidence type="ECO:0000313" key="5">
    <source>
        <dbReference type="EMBL" id="QSB14962.1"/>
    </source>
</evidence>
<evidence type="ECO:0000256" key="2">
    <source>
        <dbReference type="SAM" id="MobiDB-lite"/>
    </source>
</evidence>
<evidence type="ECO:0000256" key="1">
    <source>
        <dbReference type="ARBA" id="ARBA00006068"/>
    </source>
</evidence>
<keyword evidence="3" id="KW-0472">Membrane</keyword>
<dbReference type="PANTHER" id="PTHR33392">
    <property type="entry name" value="POLYISOPRENYL-TEICHOIC ACID--PEPTIDOGLYCAN TEICHOIC ACID TRANSFERASE TAGU"/>
    <property type="match status" value="1"/>
</dbReference>
<dbReference type="Pfam" id="PF03816">
    <property type="entry name" value="LytR_cpsA_psr"/>
    <property type="match status" value="1"/>
</dbReference>
<dbReference type="Gene3D" id="3.40.630.190">
    <property type="entry name" value="LCP protein"/>
    <property type="match status" value="1"/>
</dbReference>
<dbReference type="InterPro" id="IPR050922">
    <property type="entry name" value="LytR/CpsA/Psr_CW_biosynth"/>
</dbReference>
<feature type="region of interest" description="Disordered" evidence="2">
    <location>
        <begin position="47"/>
        <end position="84"/>
    </location>
</feature>
<feature type="domain" description="Cell envelope-related transcriptional attenuator" evidence="4">
    <location>
        <begin position="104"/>
        <end position="252"/>
    </location>
</feature>